<dbReference type="PANTHER" id="PTHR47691:SF3">
    <property type="entry name" value="HTH-TYPE TRANSCRIPTIONAL REGULATOR RV0890C-RELATED"/>
    <property type="match status" value="1"/>
</dbReference>
<dbReference type="Pfam" id="PF00196">
    <property type="entry name" value="GerE"/>
    <property type="match status" value="1"/>
</dbReference>
<dbReference type="InterPro" id="IPR058852">
    <property type="entry name" value="HTH_77"/>
</dbReference>
<evidence type="ECO:0000259" key="1">
    <source>
        <dbReference type="PROSITE" id="PS50043"/>
    </source>
</evidence>
<dbReference type="PROSITE" id="PS00622">
    <property type="entry name" value="HTH_LUXR_1"/>
    <property type="match status" value="1"/>
</dbReference>
<dbReference type="PRINTS" id="PR00364">
    <property type="entry name" value="DISEASERSIST"/>
</dbReference>
<evidence type="ECO:0000313" key="3">
    <source>
        <dbReference type="Proteomes" id="UP001595699"/>
    </source>
</evidence>
<protein>
    <submittedName>
        <fullName evidence="2">ATP-binding protein</fullName>
    </submittedName>
</protein>
<organism evidence="2 3">
    <name type="scientific">Tenggerimyces flavus</name>
    <dbReference type="NCBI Taxonomy" id="1708749"/>
    <lineage>
        <taxon>Bacteria</taxon>
        <taxon>Bacillati</taxon>
        <taxon>Actinomycetota</taxon>
        <taxon>Actinomycetes</taxon>
        <taxon>Propionibacteriales</taxon>
        <taxon>Nocardioidaceae</taxon>
        <taxon>Tenggerimyces</taxon>
    </lineage>
</organism>
<dbReference type="Proteomes" id="UP001595699">
    <property type="component" value="Unassembled WGS sequence"/>
</dbReference>
<keyword evidence="3" id="KW-1185">Reference proteome</keyword>
<accession>A0ABV7YFA5</accession>
<dbReference type="PROSITE" id="PS50043">
    <property type="entry name" value="HTH_LUXR_2"/>
    <property type="match status" value="1"/>
</dbReference>
<dbReference type="GO" id="GO:0005524">
    <property type="term" value="F:ATP binding"/>
    <property type="evidence" value="ECO:0007669"/>
    <property type="project" value="UniProtKB-KW"/>
</dbReference>
<comment type="caution">
    <text evidence="2">The sequence shown here is derived from an EMBL/GenBank/DDBJ whole genome shotgun (WGS) entry which is preliminary data.</text>
</comment>
<dbReference type="CDD" id="cd06170">
    <property type="entry name" value="LuxR_C_like"/>
    <property type="match status" value="1"/>
</dbReference>
<keyword evidence="2" id="KW-0547">Nucleotide-binding</keyword>
<feature type="domain" description="HTH luxR-type" evidence="1">
    <location>
        <begin position="1"/>
        <end position="67"/>
    </location>
</feature>
<name>A0ABV7YFA5_9ACTN</name>
<dbReference type="Gene3D" id="3.40.50.300">
    <property type="entry name" value="P-loop containing nucleotide triphosphate hydrolases"/>
    <property type="match status" value="1"/>
</dbReference>
<evidence type="ECO:0000313" key="2">
    <source>
        <dbReference type="EMBL" id="MFC3762773.1"/>
    </source>
</evidence>
<proteinExistence type="predicted"/>
<dbReference type="SUPFAM" id="SSF52540">
    <property type="entry name" value="P-loop containing nucleoside triphosphate hydrolases"/>
    <property type="match status" value="1"/>
</dbReference>
<dbReference type="RefSeq" id="WP_307782717.1">
    <property type="nucleotide sequence ID" value="NZ_JAFBCM010000001.1"/>
</dbReference>
<dbReference type="PRINTS" id="PR00038">
    <property type="entry name" value="HTHLUXR"/>
</dbReference>
<dbReference type="InterPro" id="IPR000792">
    <property type="entry name" value="Tscrpt_reg_LuxR_C"/>
</dbReference>
<reference evidence="3" key="1">
    <citation type="journal article" date="2019" name="Int. J. Syst. Evol. Microbiol.">
        <title>The Global Catalogue of Microorganisms (GCM) 10K type strain sequencing project: providing services to taxonomists for standard genome sequencing and annotation.</title>
        <authorList>
            <consortium name="The Broad Institute Genomics Platform"/>
            <consortium name="The Broad Institute Genome Sequencing Center for Infectious Disease"/>
            <person name="Wu L."/>
            <person name="Ma J."/>
        </authorList>
    </citation>
    <scope>NUCLEOTIDE SEQUENCE [LARGE SCALE GENOMIC DNA]</scope>
    <source>
        <strain evidence="3">CGMCC 4.7241</strain>
    </source>
</reference>
<dbReference type="Pfam" id="PF25872">
    <property type="entry name" value="HTH_77"/>
    <property type="match status" value="1"/>
</dbReference>
<dbReference type="EMBL" id="JBHRZH010000016">
    <property type="protein sequence ID" value="MFC3762773.1"/>
    <property type="molecule type" value="Genomic_DNA"/>
</dbReference>
<dbReference type="SMART" id="SM00421">
    <property type="entry name" value="HTH_LUXR"/>
    <property type="match status" value="1"/>
</dbReference>
<dbReference type="SUPFAM" id="SSF46894">
    <property type="entry name" value="C-terminal effector domain of the bipartite response regulators"/>
    <property type="match status" value="1"/>
</dbReference>
<gene>
    <name evidence="2" type="ORF">ACFOUW_18165</name>
</gene>
<sequence length="881" mass="91981">MSAPGPTEVSEREAEVLAALGAGLSNAQIAGRLHISVRTVEGHVSSLLRKYGVADRRELGALASTTTASVPAPGHVVGVPQSRTTFVGRAQDLDDVLAALASHQLVTLVGAGGVGKTRLAAAVAEAAASLFPFGGAFVDLVPVRDEFLPEAVAAALGVTERGQRPLVDAIVDRLSRGRSLLVLDNCEHLVDAAAAFVDRVLTACPSAVVLATSRERLGLPGERALPLAPLPLGSDAEALFEDRARAADPAFAPDPGVVADLCSRLDGMPLAIELAAARSASLGATGLLTGLGDYLRLLAGGRGPVVRHRSLRGVLDWSHELLSADEQAMFRRLAVFVGPFDLAAAASIATDGDAVAAADVLGRLVDKSLVTHRAGSWRLLETIRAYAGECLDASGERADIVRLHLAWATEAAASFTGPSSQWRDAFDLVATDLRAALASAPSGAHALARDLGRLTFARQFLMEALGHFREAAERAPDRRAAFQDLAAAAETAQLLNDSGLAFELQLAAASDAPDDNARALALARAVELACRYPATFREEIPLDRLRSLLASAKPSDDPMVAARIAVASAWAAGPAPLTPDAALAEVAVEAAKASGDPVLISAGLDAVRTAALTAGRARDAHRITTQRLTLLATMSSEDPTAAPEIEDTLALACSDAVAAGDLPAALSVARLILSDDPRAEHDYLTTSKVIPAYVLVGELDLALRLASSAWDGWQRAGRPLAFWLQTTVHFVALACGLRGDRAGVTLWRTRAAEVAGIPNVFQVRLSPLGAFVDARVAVELRDYTDAAALVARADAQLTQGRYLSYARSAAAELAVVASLPDAAALLAAARPAGEENDWAAACLTRAEGRLHDDRALLESSLAQWERLGATFEHACTLRLLA</sequence>
<dbReference type="InterPro" id="IPR016032">
    <property type="entry name" value="Sig_transdc_resp-reg_C-effctor"/>
</dbReference>
<dbReference type="PANTHER" id="PTHR47691">
    <property type="entry name" value="REGULATOR-RELATED"/>
    <property type="match status" value="1"/>
</dbReference>
<dbReference type="InterPro" id="IPR036388">
    <property type="entry name" value="WH-like_DNA-bd_sf"/>
</dbReference>
<dbReference type="InterPro" id="IPR027417">
    <property type="entry name" value="P-loop_NTPase"/>
</dbReference>
<dbReference type="Gene3D" id="1.10.10.10">
    <property type="entry name" value="Winged helix-like DNA-binding domain superfamily/Winged helix DNA-binding domain"/>
    <property type="match status" value="1"/>
</dbReference>
<keyword evidence="2" id="KW-0067">ATP-binding</keyword>